<dbReference type="GO" id="GO:0005886">
    <property type="term" value="C:plasma membrane"/>
    <property type="evidence" value="ECO:0007669"/>
    <property type="project" value="UniProtKB-SubCell"/>
</dbReference>
<evidence type="ECO:0000256" key="4">
    <source>
        <dbReference type="ARBA" id="ARBA00022833"/>
    </source>
</evidence>
<comment type="subunit">
    <text evidence="6">Forms a complex with DabB.</text>
</comment>
<evidence type="ECO:0000256" key="6">
    <source>
        <dbReference type="HAMAP-Rule" id="MF_01871"/>
    </source>
</evidence>
<organism evidence="7 8">
    <name type="scientific">Vreelandella andesensis</name>
    <dbReference type="NCBI Taxonomy" id="447567"/>
    <lineage>
        <taxon>Bacteria</taxon>
        <taxon>Pseudomonadati</taxon>
        <taxon>Pseudomonadota</taxon>
        <taxon>Gammaproteobacteria</taxon>
        <taxon>Oceanospirillales</taxon>
        <taxon>Halomonadaceae</taxon>
        <taxon>Vreelandella</taxon>
    </lineage>
</organism>
<accession>A0A433KF10</accession>
<name>A0A433KF10_9GAMM</name>
<dbReference type="Proteomes" id="UP000287336">
    <property type="component" value="Unassembled WGS sequence"/>
</dbReference>
<dbReference type="Pfam" id="PF10070">
    <property type="entry name" value="DabA"/>
    <property type="match status" value="1"/>
</dbReference>
<comment type="similarity">
    <text evidence="6">Belongs to the inorganic carbon transporter (TC 9.A.2) DabA family.</text>
</comment>
<dbReference type="OrthoDB" id="9805101at2"/>
<dbReference type="HAMAP" id="MF_01871">
    <property type="entry name" value="DabA"/>
    <property type="match status" value="1"/>
</dbReference>
<dbReference type="InterPro" id="IPR018752">
    <property type="entry name" value="DabA"/>
</dbReference>
<evidence type="ECO:0000256" key="5">
    <source>
        <dbReference type="ARBA" id="ARBA00023136"/>
    </source>
</evidence>
<feature type="binding site" evidence="6">
    <location>
        <position position="497"/>
    </location>
    <ligand>
        <name>Zn(2+)</name>
        <dbReference type="ChEBI" id="CHEBI:29105"/>
    </ligand>
</feature>
<evidence type="ECO:0000313" key="7">
    <source>
        <dbReference type="EMBL" id="RUR27202.1"/>
    </source>
</evidence>
<dbReference type="PANTHER" id="PTHR38344">
    <property type="entry name" value="UPF0753 PROTEIN AQ_863"/>
    <property type="match status" value="1"/>
</dbReference>
<keyword evidence="3 6" id="KW-0479">Metal-binding</keyword>
<comment type="cofactor">
    <cofactor evidence="6">
        <name>Zn(2+)</name>
        <dbReference type="ChEBI" id="CHEBI:29105"/>
    </cofactor>
</comment>
<feature type="binding site" evidence="6">
    <location>
        <position position="482"/>
    </location>
    <ligand>
        <name>Zn(2+)</name>
        <dbReference type="ChEBI" id="CHEBI:29105"/>
    </ligand>
</feature>
<dbReference type="EMBL" id="RZHG01000028">
    <property type="protein sequence ID" value="RUR27202.1"/>
    <property type="molecule type" value="Genomic_DNA"/>
</dbReference>
<comment type="function">
    <text evidence="6">Part of an energy-coupled inorganic carbon pump.</text>
</comment>
<keyword evidence="8" id="KW-1185">Reference proteome</keyword>
<feature type="binding site" evidence="6">
    <location>
        <position position="323"/>
    </location>
    <ligand>
        <name>Zn(2+)</name>
        <dbReference type="ChEBI" id="CHEBI:29105"/>
    </ligand>
</feature>
<gene>
    <name evidence="6" type="primary">dabA</name>
    <name evidence="7" type="ORF">ELY33_14935</name>
</gene>
<evidence type="ECO:0000256" key="2">
    <source>
        <dbReference type="ARBA" id="ARBA00022475"/>
    </source>
</evidence>
<feature type="binding site" evidence="6">
    <location>
        <position position="321"/>
    </location>
    <ligand>
        <name>Zn(2+)</name>
        <dbReference type="ChEBI" id="CHEBI:29105"/>
    </ligand>
</feature>
<protein>
    <recommendedName>
        <fullName evidence="6">Probable inorganic carbon transporter subunit DabA</fullName>
    </recommendedName>
</protein>
<proteinExistence type="inferred from homology"/>
<keyword evidence="5 6" id="KW-0472">Membrane</keyword>
<keyword evidence="2 6" id="KW-1003">Cell membrane</keyword>
<keyword evidence="1 6" id="KW-0813">Transport</keyword>
<evidence type="ECO:0000256" key="1">
    <source>
        <dbReference type="ARBA" id="ARBA00022448"/>
    </source>
</evidence>
<comment type="subcellular location">
    <subcellularLocation>
        <location evidence="6">Cell membrane</location>
        <topology evidence="6">Peripheral membrane protein</topology>
    </subcellularLocation>
</comment>
<comment type="caution">
    <text evidence="7">The sequence shown here is derived from an EMBL/GenBank/DDBJ whole genome shotgun (WGS) entry which is preliminary data.</text>
</comment>
<dbReference type="GO" id="GO:0008270">
    <property type="term" value="F:zinc ion binding"/>
    <property type="evidence" value="ECO:0007669"/>
    <property type="project" value="UniProtKB-UniRule"/>
</dbReference>
<dbReference type="AlphaFoldDB" id="A0A433KF10"/>
<evidence type="ECO:0000256" key="3">
    <source>
        <dbReference type="ARBA" id="ARBA00022723"/>
    </source>
</evidence>
<keyword evidence="4 6" id="KW-0862">Zinc</keyword>
<dbReference type="PANTHER" id="PTHR38344:SF1">
    <property type="entry name" value="INORGANIC CARBON TRANSPORTER SUBUNIT DABA-RELATED"/>
    <property type="match status" value="1"/>
</dbReference>
<sequence length="786" mass="87130">MSQSIAFDTPISLSQNHSQYHDALKRATDAIAPIWPLDQWIAVNPWWGLKHQPIEQISHSLLRRAGQPMTMPAEFYRHAWETGRISPQDLQQAIHQGGYPYSEQSLVGYLTSTPQAVTPLRSAWDTLLGQPGFDALAESCASYFDDHQQRWANYNAPSLYQFWKAAAQHDLRWPKAQRNALQALPQEATAAIEQVAAEWGLTPATFEVLVHTLLLRVNGWASWCQGMEWHSSHRQAEAGITQLAAMVLIWEWLGVSRLTRDQQNEWRVQWQTENNAVPAYYDALWCWQHAYELGYQRGLSITLAMPGQSSQRAPEVQAAFCIDVRSERYRRHLEYAAPAVATQGVAGFFAMPVADVAIGPERAQPRLPGLLKPRYRVGVQNPQQQGVKRYQTESQRQSVRHAKYAPLSTFTLVETTGIAWGWKLIKDSLRKQAPMPQCDVPAGLFHAYDGEPISRQEKVALAMNLLTLLGPLSASLLVLVGHDSQSENNPHHAGLACGACGGQGGGKNARVAAALLNDSDVQQAVKTAGIALPTPFFVLAATHCTLTDRVNVYRDKQMPTALESALLTFESAAKAAGEATRQERAPALGVDESNHIERLKKLAIRGADWSQPRPEWGLVNNAALILAPRSLTQGKTLDGRTFLHDYHPDQDLDGKILEGLMMAPMLVASWINLQYYASTVVPGLYGAGNKLLHSVVGGHVGVIEGNSPQLRIGLPEQALFDGDTLHHEPLRLTVVIDAPKDRIEAIISRQPVVADLINHRWLWLTQMGEKGLERYSSQGWQPIAAS</sequence>
<reference evidence="7 8" key="1">
    <citation type="submission" date="2018-12" db="EMBL/GenBank/DDBJ databases">
        <title>three novel Halomonas strain isolated from plants.</title>
        <authorList>
            <person name="Sun C."/>
        </authorList>
    </citation>
    <scope>NUCLEOTIDE SEQUENCE [LARGE SCALE GENOMIC DNA]</scope>
    <source>
        <strain evidence="7 8">DSM 19434</strain>
    </source>
</reference>
<evidence type="ECO:0000313" key="8">
    <source>
        <dbReference type="Proteomes" id="UP000287336"/>
    </source>
</evidence>
<dbReference type="RefSeq" id="WP_126948703.1">
    <property type="nucleotide sequence ID" value="NZ_RZHG01000028.1"/>
</dbReference>